<keyword evidence="5" id="KW-0479">Metal-binding</keyword>
<evidence type="ECO:0000256" key="6">
    <source>
        <dbReference type="ARBA" id="ARBA00022801"/>
    </source>
</evidence>
<dbReference type="Pfam" id="PF05649">
    <property type="entry name" value="Peptidase_M13_N"/>
    <property type="match status" value="1"/>
</dbReference>
<dbReference type="InterPro" id="IPR000718">
    <property type="entry name" value="Peptidase_M13"/>
</dbReference>
<dbReference type="GO" id="GO:0046872">
    <property type="term" value="F:metal ion binding"/>
    <property type="evidence" value="ECO:0007669"/>
    <property type="project" value="UniProtKB-KW"/>
</dbReference>
<dbReference type="InterPro" id="IPR008753">
    <property type="entry name" value="Peptidase_M13_N"/>
</dbReference>
<comment type="subcellular location">
    <subcellularLocation>
        <location evidence="2">Cell membrane</location>
        <topology evidence="2">Single-pass type II membrane protein</topology>
    </subcellularLocation>
</comment>
<evidence type="ECO:0000259" key="11">
    <source>
        <dbReference type="Pfam" id="PF05649"/>
    </source>
</evidence>
<gene>
    <name evidence="12" type="primary">106085061</name>
</gene>
<comment type="similarity">
    <text evidence="3">Belongs to the peptidase M13 family.</text>
</comment>
<dbReference type="Pfam" id="PF01431">
    <property type="entry name" value="Peptidase_M13"/>
    <property type="match status" value="1"/>
</dbReference>
<accession>A0A1I8PY02</accession>
<dbReference type="KEGG" id="scac:106085061"/>
<evidence type="ECO:0008006" key="14">
    <source>
        <dbReference type="Google" id="ProtNLM"/>
    </source>
</evidence>
<evidence type="ECO:0000256" key="2">
    <source>
        <dbReference type="ARBA" id="ARBA00004401"/>
    </source>
</evidence>
<dbReference type="Gene3D" id="3.40.390.10">
    <property type="entry name" value="Collagenase (Catalytic Domain)"/>
    <property type="match status" value="1"/>
</dbReference>
<dbReference type="Proteomes" id="UP000095300">
    <property type="component" value="Unassembled WGS sequence"/>
</dbReference>
<comment type="cofactor">
    <cofactor evidence="1">
        <name>Zn(2+)</name>
        <dbReference type="ChEBI" id="CHEBI:29105"/>
    </cofactor>
</comment>
<evidence type="ECO:0000256" key="8">
    <source>
        <dbReference type="ARBA" id="ARBA00023049"/>
    </source>
</evidence>
<evidence type="ECO:0000313" key="12">
    <source>
        <dbReference type="EnsemblMetazoa" id="SCAU012133-PA"/>
    </source>
</evidence>
<dbReference type="EnsemblMetazoa" id="SCAU012133-RA">
    <property type="protein sequence ID" value="SCAU012133-PA"/>
    <property type="gene ID" value="SCAU012133"/>
</dbReference>
<dbReference type="GO" id="GO:0016485">
    <property type="term" value="P:protein processing"/>
    <property type="evidence" value="ECO:0007669"/>
    <property type="project" value="TreeGrafter"/>
</dbReference>
<organism evidence="12 13">
    <name type="scientific">Stomoxys calcitrans</name>
    <name type="common">Stable fly</name>
    <name type="synonym">Conops calcitrans</name>
    <dbReference type="NCBI Taxonomy" id="35570"/>
    <lineage>
        <taxon>Eukaryota</taxon>
        <taxon>Metazoa</taxon>
        <taxon>Ecdysozoa</taxon>
        <taxon>Arthropoda</taxon>
        <taxon>Hexapoda</taxon>
        <taxon>Insecta</taxon>
        <taxon>Pterygota</taxon>
        <taxon>Neoptera</taxon>
        <taxon>Endopterygota</taxon>
        <taxon>Diptera</taxon>
        <taxon>Brachycera</taxon>
        <taxon>Muscomorpha</taxon>
        <taxon>Muscoidea</taxon>
        <taxon>Muscidae</taxon>
        <taxon>Stomoxys</taxon>
    </lineage>
</organism>
<dbReference type="InterPro" id="IPR024079">
    <property type="entry name" value="MetalloPept_cat_dom_sf"/>
</dbReference>
<evidence type="ECO:0000256" key="5">
    <source>
        <dbReference type="ARBA" id="ARBA00022723"/>
    </source>
</evidence>
<dbReference type="PANTHER" id="PTHR11733">
    <property type="entry name" value="ZINC METALLOPROTEASE FAMILY M13 NEPRILYSIN-RELATED"/>
    <property type="match status" value="1"/>
</dbReference>
<evidence type="ECO:0000256" key="3">
    <source>
        <dbReference type="ARBA" id="ARBA00007357"/>
    </source>
</evidence>
<dbReference type="GO" id="GO:0004222">
    <property type="term" value="F:metalloendopeptidase activity"/>
    <property type="evidence" value="ECO:0007669"/>
    <property type="project" value="InterPro"/>
</dbReference>
<evidence type="ECO:0000313" key="13">
    <source>
        <dbReference type="Proteomes" id="UP000095300"/>
    </source>
</evidence>
<proteinExistence type="inferred from homology"/>
<keyword evidence="8" id="KW-0482">Metalloprotease</keyword>
<dbReference type="PANTHER" id="PTHR11733:SF167">
    <property type="entry name" value="FI17812P1-RELATED"/>
    <property type="match status" value="1"/>
</dbReference>
<feature type="signal peptide" evidence="9">
    <location>
        <begin position="1"/>
        <end position="26"/>
    </location>
</feature>
<dbReference type="OrthoDB" id="7995352at2759"/>
<dbReference type="VEuPathDB" id="VectorBase:SCAU012133"/>
<name>A0A1I8PY02_STOCA</name>
<keyword evidence="13" id="KW-1185">Reference proteome</keyword>
<evidence type="ECO:0000256" key="9">
    <source>
        <dbReference type="SAM" id="SignalP"/>
    </source>
</evidence>
<dbReference type="InterPro" id="IPR018497">
    <property type="entry name" value="Peptidase_M13_C"/>
</dbReference>
<keyword evidence="4" id="KW-0645">Protease</keyword>
<evidence type="ECO:0000256" key="7">
    <source>
        <dbReference type="ARBA" id="ARBA00022833"/>
    </source>
</evidence>
<keyword evidence="7" id="KW-0862">Zinc</keyword>
<sequence length="651" mass="76757">MFKISLNRLLLKLGCLLCLLTTAVWCRLPHPKHVRDPNVNLLAVMKSYMDPSVDPCQDFYRYACGRWGNVHADFKKYVDTMGSLDYTINQRMKLILQRRKVLAQFEPNEIYRKVRYYYQSCQQEKKFDALKYLSVLKPLDAVTWPEAGEFWLHEGQWNFWHTLGRLQAVGFNGFPLTLQVKHHNATHFHLELDKLDNLGYTTFEQKLVDQLEESLDPKMRRLAANIQEFLRRLAILHSQHQLLKSQALTVQELQKMVTNVDFQSLFSIISPEENNLDHLILMVKNLDYFHQLGHLVDQTSSETLIHSLKVKFLGYLQKQMPKIDVSLYCLHHMRDLVPLALDYIYEREVYGFHRKFSDAVIQRVFQQMQHKFVEILHSHEREFPVSVMELLQAKILNMKLNIGNLPQVNNQSFYQEYFKNWQVTSEDFYSNHINALRHYNEEKFKLLHLQDYTALHSFFTWPYGSPAFQPSANLLIIPHAYLRFPLFHPKFHDLFLYAELGNTLGHEIMHAFDINGLKYDAQGNPTALLFTFLPDEFFKSLECLSQQRSDSLNEKIADISGFRLAYDSYFQHELHTAFQGPAYLSERQLFFIKFAQFFCVMSPKHVSYDDSHDTPFQRVPQVVANHPDFEKIFNCSSTKGNRVKLKKCNLW</sequence>
<dbReference type="InterPro" id="IPR042089">
    <property type="entry name" value="Peptidase_M13_dom_2"/>
</dbReference>
<keyword evidence="6" id="KW-0378">Hydrolase</keyword>
<dbReference type="GO" id="GO:0005886">
    <property type="term" value="C:plasma membrane"/>
    <property type="evidence" value="ECO:0007669"/>
    <property type="project" value="UniProtKB-SubCell"/>
</dbReference>
<dbReference type="CDD" id="cd08662">
    <property type="entry name" value="M13"/>
    <property type="match status" value="1"/>
</dbReference>
<dbReference type="AlphaFoldDB" id="A0A1I8PY02"/>
<evidence type="ECO:0000259" key="10">
    <source>
        <dbReference type="Pfam" id="PF01431"/>
    </source>
</evidence>
<feature type="domain" description="Peptidase M13 C-terminal" evidence="10">
    <location>
        <begin position="468"/>
        <end position="639"/>
    </location>
</feature>
<dbReference type="Gene3D" id="1.10.1380.10">
    <property type="entry name" value="Neutral endopeptidase , domain2"/>
    <property type="match status" value="1"/>
</dbReference>
<evidence type="ECO:0000256" key="1">
    <source>
        <dbReference type="ARBA" id="ARBA00001947"/>
    </source>
</evidence>
<evidence type="ECO:0000256" key="4">
    <source>
        <dbReference type="ARBA" id="ARBA00022670"/>
    </source>
</evidence>
<dbReference type="SUPFAM" id="SSF55486">
    <property type="entry name" value="Metalloproteases ('zincins'), catalytic domain"/>
    <property type="match status" value="1"/>
</dbReference>
<dbReference type="PROSITE" id="PS51885">
    <property type="entry name" value="NEPRILYSIN"/>
    <property type="match status" value="1"/>
</dbReference>
<reference evidence="12" key="1">
    <citation type="submission" date="2020-05" db="UniProtKB">
        <authorList>
            <consortium name="EnsemblMetazoa"/>
        </authorList>
    </citation>
    <scope>IDENTIFICATION</scope>
    <source>
        <strain evidence="12">USDA</strain>
    </source>
</reference>
<feature type="domain" description="Peptidase M13 N-terminal" evidence="11">
    <location>
        <begin position="55"/>
        <end position="377"/>
    </location>
</feature>
<protein>
    <recommendedName>
        <fullName evidence="14">Peptidase M13 C-terminal domain-containing protein</fullName>
    </recommendedName>
</protein>
<keyword evidence="9" id="KW-0732">Signal</keyword>
<feature type="chain" id="PRO_5009327446" description="Peptidase M13 C-terminal domain-containing protein" evidence="9">
    <location>
        <begin position="27"/>
        <end position="651"/>
    </location>
</feature>